<keyword evidence="1" id="KW-0812">Transmembrane</keyword>
<feature type="transmembrane region" description="Helical" evidence="1">
    <location>
        <begin position="6"/>
        <end position="27"/>
    </location>
</feature>
<name>H2C0K3_9CREN</name>
<evidence type="ECO:0000256" key="1">
    <source>
        <dbReference type="SAM" id="Phobius"/>
    </source>
</evidence>
<keyword evidence="1" id="KW-0472">Membrane</keyword>
<proteinExistence type="predicted"/>
<reference evidence="2 3" key="1">
    <citation type="submission" date="2012-01" db="EMBL/GenBank/DDBJ databases">
        <title>Improved High-Quality Draft sequence of Metallosphaera yellowstonensis MK1.</title>
        <authorList>
            <consortium name="US DOE Joint Genome Institute"/>
            <person name="Lucas S."/>
            <person name="Han J."/>
            <person name="Cheng J.-F."/>
            <person name="Goodwin L."/>
            <person name="Pitluck S."/>
            <person name="Peters L."/>
            <person name="Teshima H."/>
            <person name="Detter J.C."/>
            <person name="Han C."/>
            <person name="Tapia R."/>
            <person name="Land M."/>
            <person name="Hauser L."/>
            <person name="Kyrpides N."/>
            <person name="Kozubal M."/>
            <person name="Macur R.E."/>
            <person name="Jay Z."/>
            <person name="Inskeep W."/>
            <person name="Woyke T."/>
        </authorList>
    </citation>
    <scope>NUCLEOTIDE SEQUENCE [LARGE SCALE GENOMIC DNA]</scope>
    <source>
        <strain evidence="2 3">MK1</strain>
    </source>
</reference>
<evidence type="ECO:0000313" key="2">
    <source>
        <dbReference type="EMBL" id="EHP71265.1"/>
    </source>
</evidence>
<dbReference type="HOGENOM" id="CLU_1399770_0_0_2"/>
<dbReference type="Proteomes" id="UP000003980">
    <property type="component" value="Unassembled WGS sequence"/>
</dbReference>
<gene>
    <name evidence="2" type="ORF">MetMK1DRAFT_00000740</name>
</gene>
<accession>H2C0K3</accession>
<dbReference type="EMBL" id="JH597755">
    <property type="protein sequence ID" value="EHP71265.1"/>
    <property type="molecule type" value="Genomic_DNA"/>
</dbReference>
<keyword evidence="1" id="KW-1133">Transmembrane helix</keyword>
<dbReference type="RefSeq" id="WP_009069384.1">
    <property type="nucleotide sequence ID" value="NZ_JH597755.1"/>
</dbReference>
<sequence>MMTTQSSLVTLSVIIILVSATLGILSIRISNILESRVKILVGEYRNNIFSKFISDIIDFFANSTTAEMMDELIKLLESPLRDEMIEKVNNLDRVFMSKMDEIVVELRRVLLDAEIVSRIGRVSGEVHRLTVAVLYLAIAELISCATLGVITLFVIMKVLTIPIIFPIAVAIGVDVVLLIILFIYGYYFNYLYHM</sequence>
<protein>
    <submittedName>
        <fullName evidence="2">Uncharacterized protein</fullName>
    </submittedName>
</protein>
<feature type="transmembrane region" description="Helical" evidence="1">
    <location>
        <begin position="131"/>
        <end position="155"/>
    </location>
</feature>
<evidence type="ECO:0000313" key="3">
    <source>
        <dbReference type="Proteomes" id="UP000003980"/>
    </source>
</evidence>
<keyword evidence="3" id="KW-1185">Reference proteome</keyword>
<organism evidence="2 3">
    <name type="scientific">Metallosphaera yellowstonensis MK1</name>
    <dbReference type="NCBI Taxonomy" id="671065"/>
    <lineage>
        <taxon>Archaea</taxon>
        <taxon>Thermoproteota</taxon>
        <taxon>Thermoprotei</taxon>
        <taxon>Sulfolobales</taxon>
        <taxon>Sulfolobaceae</taxon>
        <taxon>Metallosphaera</taxon>
    </lineage>
</organism>
<dbReference type="AlphaFoldDB" id="H2C0K3"/>
<feature type="transmembrane region" description="Helical" evidence="1">
    <location>
        <begin position="161"/>
        <end position="187"/>
    </location>
</feature>